<accession>A0A0D2P786</accession>
<dbReference type="EMBL" id="KN817625">
    <property type="protein sequence ID" value="KJA16245.1"/>
    <property type="molecule type" value="Genomic_DNA"/>
</dbReference>
<name>A0A0D2P786_HYPSF</name>
<evidence type="ECO:0000313" key="2">
    <source>
        <dbReference type="EMBL" id="KJA16245.1"/>
    </source>
</evidence>
<dbReference type="Proteomes" id="UP000054270">
    <property type="component" value="Unassembled WGS sequence"/>
</dbReference>
<dbReference type="OMA" id="RCNAPTC"/>
<keyword evidence="3" id="KW-1185">Reference proteome</keyword>
<protein>
    <submittedName>
        <fullName evidence="2">Uncharacterized protein</fullName>
    </submittedName>
</protein>
<evidence type="ECO:0000256" key="1">
    <source>
        <dbReference type="SAM" id="MobiDB-lite"/>
    </source>
</evidence>
<feature type="region of interest" description="Disordered" evidence="1">
    <location>
        <begin position="93"/>
        <end position="164"/>
    </location>
</feature>
<dbReference type="OrthoDB" id="3240925at2759"/>
<gene>
    <name evidence="2" type="ORF">HYPSUDRAFT_219569</name>
</gene>
<dbReference type="STRING" id="945553.A0A0D2P786"/>
<sequence length="202" mass="21368">MKTAGSSVKPPAKRRRLRRNQARVPGAPSPITTSAPARPLASPTGTSTSKGGIPICATCRRALQNTTAGSIIQCGICFSTTCAICSRTCTNSATSQPPTPHLTFSPSPSPVPSPRRSVLSLNSSNVNLPLMDPPSTLPQFSTSGHRRKHVDDDDLPDSQNALPGEDHGEFGPGCGKFICRNCCYEDAHNNTTTCLECYGSRT</sequence>
<organism evidence="2 3">
    <name type="scientific">Hypholoma sublateritium (strain FD-334 SS-4)</name>
    <dbReference type="NCBI Taxonomy" id="945553"/>
    <lineage>
        <taxon>Eukaryota</taxon>
        <taxon>Fungi</taxon>
        <taxon>Dikarya</taxon>
        <taxon>Basidiomycota</taxon>
        <taxon>Agaricomycotina</taxon>
        <taxon>Agaricomycetes</taxon>
        <taxon>Agaricomycetidae</taxon>
        <taxon>Agaricales</taxon>
        <taxon>Agaricineae</taxon>
        <taxon>Strophariaceae</taxon>
        <taxon>Hypholoma</taxon>
    </lineage>
</organism>
<feature type="region of interest" description="Disordered" evidence="1">
    <location>
        <begin position="1"/>
        <end position="50"/>
    </location>
</feature>
<proteinExistence type="predicted"/>
<feature type="compositionally biased region" description="Low complexity" evidence="1">
    <location>
        <begin position="114"/>
        <end position="130"/>
    </location>
</feature>
<evidence type="ECO:0000313" key="3">
    <source>
        <dbReference type="Proteomes" id="UP000054270"/>
    </source>
</evidence>
<feature type="compositionally biased region" description="Basic residues" evidence="1">
    <location>
        <begin position="11"/>
        <end position="21"/>
    </location>
</feature>
<dbReference type="AlphaFoldDB" id="A0A0D2P786"/>
<reference evidence="3" key="1">
    <citation type="submission" date="2014-04" db="EMBL/GenBank/DDBJ databases">
        <title>Evolutionary Origins and Diversification of the Mycorrhizal Mutualists.</title>
        <authorList>
            <consortium name="DOE Joint Genome Institute"/>
            <consortium name="Mycorrhizal Genomics Consortium"/>
            <person name="Kohler A."/>
            <person name="Kuo A."/>
            <person name="Nagy L.G."/>
            <person name="Floudas D."/>
            <person name="Copeland A."/>
            <person name="Barry K.W."/>
            <person name="Cichocki N."/>
            <person name="Veneault-Fourrey C."/>
            <person name="LaButti K."/>
            <person name="Lindquist E.A."/>
            <person name="Lipzen A."/>
            <person name="Lundell T."/>
            <person name="Morin E."/>
            <person name="Murat C."/>
            <person name="Riley R."/>
            <person name="Ohm R."/>
            <person name="Sun H."/>
            <person name="Tunlid A."/>
            <person name="Henrissat B."/>
            <person name="Grigoriev I.V."/>
            <person name="Hibbett D.S."/>
            <person name="Martin F."/>
        </authorList>
    </citation>
    <scope>NUCLEOTIDE SEQUENCE [LARGE SCALE GENOMIC DNA]</scope>
    <source>
        <strain evidence="3">FD-334 SS-4</strain>
    </source>
</reference>